<feature type="signal peptide" evidence="2">
    <location>
        <begin position="1"/>
        <end position="21"/>
    </location>
</feature>
<dbReference type="Proteomes" id="UP000812031">
    <property type="component" value="Unassembled WGS sequence"/>
</dbReference>
<proteinExistence type="predicted"/>
<dbReference type="RefSeq" id="WP_219318754.1">
    <property type="nucleotide sequence ID" value="NZ_JAHWYN010000020.1"/>
</dbReference>
<feature type="region of interest" description="Disordered" evidence="1">
    <location>
        <begin position="122"/>
        <end position="165"/>
    </location>
</feature>
<evidence type="ECO:0000313" key="4">
    <source>
        <dbReference type="Proteomes" id="UP000812031"/>
    </source>
</evidence>
<sequence>MKTLKLIAVAIFLFVSTANHAQVSINVNFGTPPQWGPVGYSEVSYYYLPDVESYYDIRAHQFIFLSNGIWIRSGNLPNRYRNYDLYNGYKVVLNDYHGSRPYGHYKEHKVKYYRGYNKGHQENYRSASNYKPRHDDNHGNGNHNGNQGNHGDHGNGNNGHKNGKH</sequence>
<gene>
    <name evidence="3" type="ORF">KZH69_17380</name>
</gene>
<dbReference type="EMBL" id="JAHWYN010000020">
    <property type="protein sequence ID" value="MBW4362265.1"/>
    <property type="molecule type" value="Genomic_DNA"/>
</dbReference>
<keyword evidence="4" id="KW-1185">Reference proteome</keyword>
<comment type="caution">
    <text evidence="3">The sequence shown here is derived from an EMBL/GenBank/DDBJ whole genome shotgun (WGS) entry which is preliminary data.</text>
</comment>
<name>A0ABS6Y027_9FLAO</name>
<protein>
    <submittedName>
        <fullName evidence="3">Uncharacterized protein</fullName>
    </submittedName>
</protein>
<evidence type="ECO:0000256" key="2">
    <source>
        <dbReference type="SAM" id="SignalP"/>
    </source>
</evidence>
<evidence type="ECO:0000256" key="1">
    <source>
        <dbReference type="SAM" id="MobiDB-lite"/>
    </source>
</evidence>
<reference evidence="3 4" key="1">
    <citation type="submission" date="2021-07" db="EMBL/GenBank/DDBJ databases">
        <title>Flavobacterium sp. nov. isolated from sediment on the Taihu Lake.</title>
        <authorList>
            <person name="Qu J.-H."/>
        </authorList>
    </citation>
    <scope>NUCLEOTIDE SEQUENCE [LARGE SCALE GENOMIC DNA]</scope>
    <source>
        <strain evidence="3 4">NAS39</strain>
    </source>
</reference>
<feature type="chain" id="PRO_5045444345" evidence="2">
    <location>
        <begin position="22"/>
        <end position="165"/>
    </location>
</feature>
<organism evidence="3 4">
    <name type="scientific">Flavobacterium taihuense</name>
    <dbReference type="NCBI Taxonomy" id="2857508"/>
    <lineage>
        <taxon>Bacteria</taxon>
        <taxon>Pseudomonadati</taxon>
        <taxon>Bacteroidota</taxon>
        <taxon>Flavobacteriia</taxon>
        <taxon>Flavobacteriales</taxon>
        <taxon>Flavobacteriaceae</taxon>
        <taxon>Flavobacterium</taxon>
    </lineage>
</organism>
<keyword evidence="2" id="KW-0732">Signal</keyword>
<feature type="compositionally biased region" description="Low complexity" evidence="1">
    <location>
        <begin position="139"/>
        <end position="149"/>
    </location>
</feature>
<accession>A0ABS6Y027</accession>
<evidence type="ECO:0000313" key="3">
    <source>
        <dbReference type="EMBL" id="MBW4362265.1"/>
    </source>
</evidence>